<dbReference type="GO" id="GO:0008477">
    <property type="term" value="F:purine nucleosidase activity"/>
    <property type="evidence" value="ECO:0007669"/>
    <property type="project" value="TreeGrafter"/>
</dbReference>
<gene>
    <name evidence="4" type="ORF">A2438_08470</name>
</gene>
<evidence type="ECO:0000313" key="5">
    <source>
        <dbReference type="Proteomes" id="UP000179242"/>
    </source>
</evidence>
<dbReference type="PANTHER" id="PTHR12304">
    <property type="entry name" value="INOSINE-URIDINE PREFERRING NUCLEOSIDE HYDROLASE"/>
    <property type="match status" value="1"/>
</dbReference>
<keyword evidence="2" id="KW-0326">Glycosidase</keyword>
<dbReference type="Pfam" id="PF01156">
    <property type="entry name" value="IU_nuc_hydro"/>
    <property type="match status" value="1"/>
</dbReference>
<organism evidence="4 5">
    <name type="scientific">candidate division WOR-1 bacterium RIFOXYC2_FULL_46_14</name>
    <dbReference type="NCBI Taxonomy" id="1802587"/>
    <lineage>
        <taxon>Bacteria</taxon>
        <taxon>Bacillati</taxon>
        <taxon>Saganbacteria</taxon>
    </lineage>
</organism>
<evidence type="ECO:0000313" key="4">
    <source>
        <dbReference type="EMBL" id="OGC39574.1"/>
    </source>
</evidence>
<evidence type="ECO:0000256" key="2">
    <source>
        <dbReference type="ARBA" id="ARBA00023295"/>
    </source>
</evidence>
<keyword evidence="1" id="KW-0378">Hydrolase</keyword>
<dbReference type="GO" id="GO:0006152">
    <property type="term" value="P:purine nucleoside catabolic process"/>
    <property type="evidence" value="ECO:0007669"/>
    <property type="project" value="TreeGrafter"/>
</dbReference>
<name>A0A1F4U3N3_UNCSA</name>
<dbReference type="PANTHER" id="PTHR12304:SF4">
    <property type="entry name" value="URIDINE NUCLEOSIDASE"/>
    <property type="match status" value="1"/>
</dbReference>
<dbReference type="InterPro" id="IPR001910">
    <property type="entry name" value="Inosine/uridine_hydrolase_dom"/>
</dbReference>
<feature type="domain" description="Inosine/uridine-preferring nucleoside hydrolase" evidence="3">
    <location>
        <begin position="5"/>
        <end position="284"/>
    </location>
</feature>
<dbReference type="GO" id="GO:0005829">
    <property type="term" value="C:cytosol"/>
    <property type="evidence" value="ECO:0007669"/>
    <property type="project" value="TreeGrafter"/>
</dbReference>
<accession>A0A1F4U3N3</accession>
<proteinExistence type="predicted"/>
<reference evidence="4 5" key="1">
    <citation type="journal article" date="2016" name="Nat. Commun.">
        <title>Thousands of microbial genomes shed light on interconnected biogeochemical processes in an aquifer system.</title>
        <authorList>
            <person name="Anantharaman K."/>
            <person name="Brown C.T."/>
            <person name="Hug L.A."/>
            <person name="Sharon I."/>
            <person name="Castelle C.J."/>
            <person name="Probst A.J."/>
            <person name="Thomas B.C."/>
            <person name="Singh A."/>
            <person name="Wilkins M.J."/>
            <person name="Karaoz U."/>
            <person name="Brodie E.L."/>
            <person name="Williams K.H."/>
            <person name="Hubbard S.S."/>
            <person name="Banfield J.F."/>
        </authorList>
    </citation>
    <scope>NUCLEOTIDE SEQUENCE [LARGE SCALE GENOMIC DNA]</scope>
</reference>
<dbReference type="EMBL" id="MEUJ01000008">
    <property type="protein sequence ID" value="OGC39574.1"/>
    <property type="molecule type" value="Genomic_DNA"/>
</dbReference>
<dbReference type="SUPFAM" id="SSF53590">
    <property type="entry name" value="Nucleoside hydrolase"/>
    <property type="match status" value="1"/>
</dbReference>
<protein>
    <recommendedName>
        <fullName evidence="3">Inosine/uridine-preferring nucleoside hydrolase domain-containing protein</fullName>
    </recommendedName>
</protein>
<dbReference type="InterPro" id="IPR023186">
    <property type="entry name" value="IUNH"/>
</dbReference>
<dbReference type="Proteomes" id="UP000179242">
    <property type="component" value="Unassembled WGS sequence"/>
</dbReference>
<dbReference type="InterPro" id="IPR036452">
    <property type="entry name" value="Ribo_hydro-like"/>
</dbReference>
<dbReference type="AlphaFoldDB" id="A0A1F4U3N3"/>
<evidence type="ECO:0000259" key="3">
    <source>
        <dbReference type="Pfam" id="PF01156"/>
    </source>
</evidence>
<dbReference type="Gene3D" id="3.90.245.10">
    <property type="entry name" value="Ribonucleoside hydrolase-like"/>
    <property type="match status" value="1"/>
</dbReference>
<sequence>MLEDIDDATAITLAVSKVRQGQIDLSGVLSTYIIPRIRNNCVGLMLHNLGVKGVPTAEGAVFPPGKEDFPAVDEYLRSYTVNNRLFQELGLLSPQDTGLPPTWKTPAELIHRLIDRAEGHLNILLIAPATDLALAIQQDRTHFEQGVDSICISGQAKIVNNILEPDFAAHNLNVDQDASREVFSVQRKVPFTLLGKWAAYQTPLYDYDFERFAGTGHAVGKFLKRSAELGIVRLCQRNLGKFTHLYSEGIAFNPADPLRTIIKRSYPYDPLALLAFTDPGIFDRSIQFGRHTLIGMTENNPGMSQPDLVKTKLMDDILFALGEK</sequence>
<evidence type="ECO:0000256" key="1">
    <source>
        <dbReference type="ARBA" id="ARBA00022801"/>
    </source>
</evidence>
<comment type="caution">
    <text evidence="4">The sequence shown here is derived from an EMBL/GenBank/DDBJ whole genome shotgun (WGS) entry which is preliminary data.</text>
</comment>